<name>A0AA87UQH2_9MICO</name>
<dbReference type="PANTHER" id="PTHR33164:SF43">
    <property type="entry name" value="HTH-TYPE TRANSCRIPTIONAL REPRESSOR YETL"/>
    <property type="match status" value="1"/>
</dbReference>
<dbReference type="GO" id="GO:0006950">
    <property type="term" value="P:response to stress"/>
    <property type="evidence" value="ECO:0007669"/>
    <property type="project" value="TreeGrafter"/>
</dbReference>
<evidence type="ECO:0000313" key="3">
    <source>
        <dbReference type="Proteomes" id="UP000321749"/>
    </source>
</evidence>
<organism evidence="2 3">
    <name type="scientific">Agrococcus baldri</name>
    <dbReference type="NCBI Taxonomy" id="153730"/>
    <lineage>
        <taxon>Bacteria</taxon>
        <taxon>Bacillati</taxon>
        <taxon>Actinomycetota</taxon>
        <taxon>Actinomycetes</taxon>
        <taxon>Micrococcales</taxon>
        <taxon>Microbacteriaceae</taxon>
        <taxon>Agrococcus</taxon>
    </lineage>
</organism>
<evidence type="ECO:0000259" key="1">
    <source>
        <dbReference type="PROSITE" id="PS50995"/>
    </source>
</evidence>
<dbReference type="AlphaFoldDB" id="A0AA87UQH2"/>
<keyword evidence="3" id="KW-1185">Reference proteome</keyword>
<comment type="caution">
    <text evidence="2">The sequence shown here is derived from an EMBL/GenBank/DDBJ whole genome shotgun (WGS) entry which is preliminary data.</text>
</comment>
<evidence type="ECO:0000313" key="2">
    <source>
        <dbReference type="EMBL" id="GEK78991.1"/>
    </source>
</evidence>
<gene>
    <name evidence="2" type="ORF">ABA31_03420</name>
</gene>
<dbReference type="InterPro" id="IPR036390">
    <property type="entry name" value="WH_DNA-bd_sf"/>
</dbReference>
<dbReference type="Pfam" id="PF01047">
    <property type="entry name" value="MarR"/>
    <property type="match status" value="1"/>
</dbReference>
<protein>
    <recommendedName>
        <fullName evidence="1">HTH marR-type domain-containing protein</fullName>
    </recommendedName>
</protein>
<dbReference type="InterPro" id="IPR000835">
    <property type="entry name" value="HTH_MarR-typ"/>
</dbReference>
<dbReference type="PANTHER" id="PTHR33164">
    <property type="entry name" value="TRANSCRIPTIONAL REGULATOR, MARR FAMILY"/>
    <property type="match status" value="1"/>
</dbReference>
<dbReference type="InterPro" id="IPR036388">
    <property type="entry name" value="WH-like_DNA-bd_sf"/>
</dbReference>
<dbReference type="EMBL" id="BJUU01000002">
    <property type="protein sequence ID" value="GEK78991.1"/>
    <property type="molecule type" value="Genomic_DNA"/>
</dbReference>
<dbReference type="GO" id="GO:0003700">
    <property type="term" value="F:DNA-binding transcription factor activity"/>
    <property type="evidence" value="ECO:0007669"/>
    <property type="project" value="InterPro"/>
</dbReference>
<dbReference type="Gene3D" id="1.10.10.10">
    <property type="entry name" value="Winged helix-like DNA-binding domain superfamily/Winged helix DNA-binding domain"/>
    <property type="match status" value="1"/>
</dbReference>
<dbReference type="InterPro" id="IPR039422">
    <property type="entry name" value="MarR/SlyA-like"/>
</dbReference>
<accession>A0AA87UQH2</accession>
<dbReference type="SMART" id="SM00347">
    <property type="entry name" value="HTH_MARR"/>
    <property type="match status" value="1"/>
</dbReference>
<reference evidence="2 3" key="1">
    <citation type="submission" date="2019-07" db="EMBL/GenBank/DDBJ databases">
        <title>Whole genome shotgun sequence of Agrococcus baldri NBRC 103055.</title>
        <authorList>
            <person name="Hosoyama A."/>
            <person name="Uohara A."/>
            <person name="Ohji S."/>
            <person name="Ichikawa N."/>
        </authorList>
    </citation>
    <scope>NUCLEOTIDE SEQUENCE [LARGE SCALE GENOMIC DNA]</scope>
    <source>
        <strain evidence="2 3">NBRC 103055</strain>
    </source>
</reference>
<dbReference type="PROSITE" id="PS50995">
    <property type="entry name" value="HTH_MARR_2"/>
    <property type="match status" value="1"/>
</dbReference>
<feature type="domain" description="HTH marR-type" evidence="1">
    <location>
        <begin position="22"/>
        <end position="159"/>
    </location>
</feature>
<sequence length="166" mass="18096">MNQQAPPPLYAQGVETDEAAEREALLTELLRLQTDLESSVVPGPLEQVLSLQLTMQQLKVLMILMTVPDGGTIQSLAKTIGVSLATMSGIVDRLEAQAMIERTPDPHDQRVRRVFATGEGRETIQHLLAARPELSRTPLSRLAIDDLRALARGVRALVRATREGGA</sequence>
<dbReference type="Proteomes" id="UP000321749">
    <property type="component" value="Unassembled WGS sequence"/>
</dbReference>
<dbReference type="SUPFAM" id="SSF46785">
    <property type="entry name" value="Winged helix' DNA-binding domain"/>
    <property type="match status" value="1"/>
</dbReference>
<proteinExistence type="predicted"/>